<feature type="compositionally biased region" description="Low complexity" evidence="1">
    <location>
        <begin position="885"/>
        <end position="906"/>
    </location>
</feature>
<reference evidence="3 4" key="2">
    <citation type="submission" date="2018-11" db="EMBL/GenBank/DDBJ databases">
        <authorList>
            <consortium name="Pathogen Informatics"/>
        </authorList>
    </citation>
    <scope>NUCLEOTIDE SEQUENCE [LARGE SCALE GENOMIC DNA]</scope>
</reference>
<dbReference type="PANTHER" id="PTHR23216">
    <property type="entry name" value="NUCLEOLAR AND COILED-BODY PHOSPHOPROTEIN 1"/>
    <property type="match status" value="1"/>
</dbReference>
<feature type="compositionally biased region" description="Low complexity" evidence="1">
    <location>
        <begin position="748"/>
        <end position="761"/>
    </location>
</feature>
<feature type="compositionally biased region" description="Basic and acidic residues" evidence="1">
    <location>
        <begin position="1026"/>
        <end position="1047"/>
    </location>
</feature>
<organism evidence="5">
    <name type="scientific">Brugia pahangi</name>
    <name type="common">Filarial nematode worm</name>
    <dbReference type="NCBI Taxonomy" id="6280"/>
    <lineage>
        <taxon>Eukaryota</taxon>
        <taxon>Metazoa</taxon>
        <taxon>Ecdysozoa</taxon>
        <taxon>Nematoda</taxon>
        <taxon>Chromadorea</taxon>
        <taxon>Rhabditida</taxon>
        <taxon>Spirurina</taxon>
        <taxon>Spiruromorpha</taxon>
        <taxon>Filarioidea</taxon>
        <taxon>Onchocercidae</taxon>
        <taxon>Brugia</taxon>
    </lineage>
</organism>
<dbReference type="Pfam" id="PF05022">
    <property type="entry name" value="SRP40_C"/>
    <property type="match status" value="1"/>
</dbReference>
<dbReference type="InterPro" id="IPR007718">
    <property type="entry name" value="Srp40_C"/>
</dbReference>
<feature type="compositionally biased region" description="Polar residues" evidence="1">
    <location>
        <begin position="779"/>
        <end position="791"/>
    </location>
</feature>
<dbReference type="STRING" id="6280.A0A0N4T205"/>
<protein>
    <submittedName>
        <fullName evidence="5">SRP40_C domain-containing protein</fullName>
    </submittedName>
</protein>
<feature type="region of interest" description="Disordered" evidence="1">
    <location>
        <begin position="286"/>
        <end position="606"/>
    </location>
</feature>
<keyword evidence="4" id="KW-1185">Reference proteome</keyword>
<feature type="compositionally biased region" description="Low complexity" evidence="1">
    <location>
        <begin position="213"/>
        <end position="224"/>
    </location>
</feature>
<feature type="compositionally biased region" description="Basic and acidic residues" evidence="1">
    <location>
        <begin position="852"/>
        <end position="861"/>
    </location>
</feature>
<feature type="compositionally biased region" description="Basic residues" evidence="1">
    <location>
        <begin position="662"/>
        <end position="679"/>
    </location>
</feature>
<evidence type="ECO:0000259" key="2">
    <source>
        <dbReference type="Pfam" id="PF05022"/>
    </source>
</evidence>
<feature type="domain" description="Srp40 C-terminal" evidence="2">
    <location>
        <begin position="1070"/>
        <end position="1143"/>
    </location>
</feature>
<feature type="compositionally biased region" description="Polar residues" evidence="1">
    <location>
        <begin position="1135"/>
        <end position="1148"/>
    </location>
</feature>
<evidence type="ECO:0000313" key="3">
    <source>
        <dbReference type="EMBL" id="VDN83375.1"/>
    </source>
</evidence>
<dbReference type="Proteomes" id="UP000278627">
    <property type="component" value="Unassembled WGS sequence"/>
</dbReference>
<feature type="compositionally biased region" description="Low complexity" evidence="1">
    <location>
        <begin position="831"/>
        <end position="842"/>
    </location>
</feature>
<evidence type="ECO:0000256" key="1">
    <source>
        <dbReference type="SAM" id="MobiDB-lite"/>
    </source>
</evidence>
<feature type="region of interest" description="Disordered" evidence="1">
    <location>
        <begin position="165"/>
        <end position="271"/>
    </location>
</feature>
<dbReference type="AlphaFoldDB" id="A0A0N4T205"/>
<feature type="region of interest" description="Disordered" evidence="1">
    <location>
        <begin position="1109"/>
        <end position="1148"/>
    </location>
</feature>
<sequence length="1148" mass="123250">MTESPAIDFDVLFYDHLIKEEPKLVNKVFSAQRRDELEKRRRSSGNFKPLKEVVKEYNKIVCRKRSANGIISNSPIVKKALRQNEMDDSSGSSDSEDPIKQAATKIIKSGGTKRPPVPSSSSSSDSDTDIPGQMISKTVKLPQTKLSGFSNLLITTKKDAKIAKLSPSLNLLTAKKQMKKDSSSSSSGSDEVTKEEIKISSTAKQVVSKKDSSTSSSSDDSNSATKRKLLQSRPGKPISVLFNSNLKNSVVPGSSSDTSTDDNDGMGSNVKEKITGGAISVAPSASLGNAVVAKRLPRSSSESTSSDDDADKSSRPLVQGGVFEKAVSTARSANVRSAAVAKKSESSSDSTSSSDDDADKSLGLRNGIRKAMPATLGANAKNIVPAKKLAESSSDSTSSDDDDTNENAKPPMQGKALGKAIPITLNGNLKNTAVTKKPTESSSDSTSSSDDDADKRLRPGNVPKKAMPATLSANAKNIVPAKKLAESSSDSTSSDEDDNTNENVKPPMQGKAVPATLSSNLRKAAITKKSSEASSDSTSSDHDGVNRSVKQFMQGKVLGKRVAGTLTGNLRNAAVTKKSSEFSSNSSDDSADKNQKQYINKSLTVPENEKLNDCGKILDKRTSKILAQTPAKAMSCTGKFRVKGHLDDGSSDSESDIDKTPAKKTRLQVHHKAAVAIRKKAADMSSSDSSDSDSNNVMKLAKNTQKKATTVSSSAMKSNSSSPDSDELDLEVTGKTKAAKAIRDKTFSNENTSSSDSSSNSEVRKAQIAAVANLKQPKKSLQQVAVQSEVKSSSDSSSDSETVIPEKIARKQQPVRLQHQQEVTRKQKLMGDSSSDGSSSDDTVVKTAEMINKADRRKIENSSELNLSINKVSTTSREHLHQKSALKLSSNSKVSVESNSETSSGSDSDEATLRPSQLQTVAEVQINGKPNLTKDSATSSDSSSESDMTSKERNVAVICKQANKGTSKDVIGSTKKAAAKQFDHSLSGTDEGNDKRKGSNTLGKAIDTLKTDSYEEDKNKKSRSQKNADLKKEDNNTDLKDENDNPEKMGNNQKSMGKNNKKQKVLQNEPFRRVKTSKDELHDKFRDNSYRTKTYDQWGRKAYEDMKNVQGKGFRHEKTKKKRGCYSGGSGAKIDTSSHSIKFSSDTD</sequence>
<feature type="compositionally biased region" description="Basic and acidic residues" evidence="1">
    <location>
        <begin position="1070"/>
        <end position="1085"/>
    </location>
</feature>
<feature type="compositionally biased region" description="Low complexity" evidence="1">
    <location>
        <begin position="712"/>
        <end position="723"/>
    </location>
</feature>
<feature type="region of interest" description="Disordered" evidence="1">
    <location>
        <begin position="628"/>
        <end position="1085"/>
    </location>
</feature>
<dbReference type="EMBL" id="UZAD01000270">
    <property type="protein sequence ID" value="VDN83375.1"/>
    <property type="molecule type" value="Genomic_DNA"/>
</dbReference>
<dbReference type="WBParaSite" id="BPAG_0000221901-mRNA-1">
    <property type="protein sequence ID" value="BPAG_0000221901-mRNA-1"/>
    <property type="gene ID" value="BPAG_0000221901"/>
</dbReference>
<dbReference type="PANTHER" id="PTHR23216:SF1">
    <property type="entry name" value="NUCLEOLAR AND COILED-BODY PHOSPHOPROTEIN 1"/>
    <property type="match status" value="1"/>
</dbReference>
<feature type="compositionally biased region" description="Low complexity" evidence="1">
    <location>
        <begin position="933"/>
        <end position="947"/>
    </location>
</feature>
<evidence type="ECO:0000313" key="5">
    <source>
        <dbReference type="WBParaSite" id="BPAG_0000221901-mRNA-1"/>
    </source>
</evidence>
<dbReference type="InterPro" id="IPR039191">
    <property type="entry name" value="Nopp140-like"/>
</dbReference>
<feature type="compositionally biased region" description="Basic residues" evidence="1">
    <location>
        <begin position="1113"/>
        <end position="1124"/>
    </location>
</feature>
<feature type="region of interest" description="Disordered" evidence="1">
    <location>
        <begin position="29"/>
        <end position="48"/>
    </location>
</feature>
<feature type="compositionally biased region" description="Low complexity" evidence="1">
    <location>
        <begin position="248"/>
        <end position="258"/>
    </location>
</feature>
<feature type="region of interest" description="Disordered" evidence="1">
    <location>
        <begin position="82"/>
        <end position="141"/>
    </location>
</feature>
<accession>A0A0N4T205</accession>
<feature type="compositionally biased region" description="Low complexity" evidence="1">
    <location>
        <begin position="685"/>
        <end position="694"/>
    </location>
</feature>
<feature type="compositionally biased region" description="Polar residues" evidence="1">
    <location>
        <begin position="862"/>
        <end position="875"/>
    </location>
</feature>
<gene>
    <name evidence="3" type="ORF">BPAG_LOCUS2189</name>
</gene>
<feature type="compositionally biased region" description="Polar residues" evidence="1">
    <location>
        <begin position="596"/>
        <end position="605"/>
    </location>
</feature>
<feature type="compositionally biased region" description="Polar residues" evidence="1">
    <location>
        <begin position="702"/>
        <end position="711"/>
    </location>
</feature>
<proteinExistence type="predicted"/>
<feature type="compositionally biased region" description="Polar residues" evidence="1">
    <location>
        <begin position="425"/>
        <end position="434"/>
    </location>
</feature>
<name>A0A0N4T205_BRUPA</name>
<feature type="compositionally biased region" description="Basic and acidic residues" evidence="1">
    <location>
        <begin position="1007"/>
        <end position="1019"/>
    </location>
</feature>
<evidence type="ECO:0000313" key="4">
    <source>
        <dbReference type="Proteomes" id="UP000278627"/>
    </source>
</evidence>
<reference evidence="5" key="1">
    <citation type="submission" date="2017-02" db="UniProtKB">
        <authorList>
            <consortium name="WormBaseParasite"/>
        </authorList>
    </citation>
    <scope>IDENTIFICATION</scope>
</reference>
<dbReference type="GO" id="GO:0005730">
    <property type="term" value="C:nucleolus"/>
    <property type="evidence" value="ECO:0007669"/>
    <property type="project" value="InterPro"/>
</dbReference>
<feature type="compositionally biased region" description="Low complexity" evidence="1">
    <location>
        <begin position="326"/>
        <end position="353"/>
    </location>
</feature>